<proteinExistence type="predicted"/>
<sequence>MTQLSELTAYIQHHLPPRANTRFYSEMDNITLRRAAKSLGNGCRRIQVRQYDAVLTWEAWPYRLANPDLLFAIIDSWLTTHANGLRDELELAGPGIDVDVDDQGSAWLQITLPLADPITLVEDMRGEIPYGNQRYRLDAADIWVAEHCTIHPGADDDQG</sequence>
<evidence type="ECO:0008006" key="3">
    <source>
        <dbReference type="Google" id="ProtNLM"/>
    </source>
</evidence>
<evidence type="ECO:0000313" key="1">
    <source>
        <dbReference type="EMBL" id="ACR69434.1"/>
    </source>
</evidence>
<reference evidence="1 2" key="2">
    <citation type="journal article" date="2012" name="J. Bacteriol.">
        <title>Genome Sequence of Edwardsiella ictaluri 93-146, a Strain Associated with a Natural Channel Catfish Outbreak of Enteric Septicemia of Catfish.</title>
        <authorList>
            <person name="Williams M.L."/>
            <person name="Gillaspy A.F."/>
            <person name="Dyer D.W."/>
            <person name="Thune R.L."/>
            <person name="Waldbieser G.C."/>
            <person name="Schuster S.C."/>
            <person name="Gipson J."/>
            <person name="Zaitshik J."/>
            <person name="Landry C."/>
            <person name="Banes M.M."/>
            <person name="Lawrence M.L."/>
        </authorList>
    </citation>
    <scope>NUCLEOTIDE SEQUENCE [LARGE SCALE GENOMIC DNA]</scope>
    <source>
        <strain evidence="1 2">93-146</strain>
    </source>
</reference>
<reference evidence="2" key="1">
    <citation type="submission" date="2009-03" db="EMBL/GenBank/DDBJ databases">
        <title>Complete genome sequence of Edwardsiella ictaluri 93-146.</title>
        <authorList>
            <person name="Williams M.L."/>
            <person name="Gillaspy A.F."/>
            <person name="Dyer D.W."/>
            <person name="Thune R.L."/>
            <person name="Waldbieser G.C."/>
            <person name="Schuster S.C."/>
            <person name="Gipson J."/>
            <person name="Zaitshik J."/>
            <person name="Landry C."/>
            <person name="Lawrence M.L."/>
        </authorList>
    </citation>
    <scope>NUCLEOTIDE SEQUENCE [LARGE SCALE GENOMIC DNA]</scope>
    <source>
        <strain evidence="2">93-146</strain>
    </source>
</reference>
<gene>
    <name evidence="1" type="ordered locus">NT01EI_2260</name>
</gene>
<dbReference type="HOGENOM" id="CLU_135548_0_0_6"/>
<dbReference type="KEGG" id="eic:NT01EI_2260"/>
<accession>C5BH03</accession>
<dbReference type="GeneID" id="69539177"/>
<evidence type="ECO:0000313" key="2">
    <source>
        <dbReference type="Proteomes" id="UP000001485"/>
    </source>
</evidence>
<dbReference type="RefSeq" id="WP_015871556.1">
    <property type="nucleotide sequence ID" value="NC_012779.2"/>
</dbReference>
<dbReference type="PATRIC" id="fig|634503.3.peg.2006"/>
<dbReference type="AlphaFoldDB" id="C5BH03"/>
<dbReference type="Pfam" id="PF06891">
    <property type="entry name" value="P2_Phage_GpR"/>
    <property type="match status" value="1"/>
</dbReference>
<dbReference type="OrthoDB" id="6429084at2"/>
<protein>
    <recommendedName>
        <fullName evidence="3">Phage tail protein</fullName>
    </recommendedName>
</protein>
<name>C5BH03_EDWI9</name>
<dbReference type="Proteomes" id="UP000001485">
    <property type="component" value="Chromosome"/>
</dbReference>
<organism evidence="1 2">
    <name type="scientific">Edwardsiella ictaluri (strain 93-146)</name>
    <dbReference type="NCBI Taxonomy" id="634503"/>
    <lineage>
        <taxon>Bacteria</taxon>
        <taxon>Pseudomonadati</taxon>
        <taxon>Pseudomonadota</taxon>
        <taxon>Gammaproteobacteria</taxon>
        <taxon>Enterobacterales</taxon>
        <taxon>Hafniaceae</taxon>
        <taxon>Edwardsiella</taxon>
    </lineage>
</organism>
<dbReference type="EMBL" id="CP001600">
    <property type="protein sequence ID" value="ACR69434.1"/>
    <property type="molecule type" value="Genomic_DNA"/>
</dbReference>
<dbReference type="InterPro" id="IPR009678">
    <property type="entry name" value="Phage_tail_completion_R"/>
</dbReference>